<evidence type="ECO:0000313" key="3">
    <source>
        <dbReference type="Proteomes" id="UP000470875"/>
    </source>
</evidence>
<dbReference type="GO" id="GO:0002161">
    <property type="term" value="F:aminoacyl-tRNA deacylase activity"/>
    <property type="evidence" value="ECO:0007669"/>
    <property type="project" value="InterPro"/>
</dbReference>
<dbReference type="Proteomes" id="UP000470875">
    <property type="component" value="Unassembled WGS sequence"/>
</dbReference>
<dbReference type="RefSeq" id="WP_154544973.1">
    <property type="nucleotide sequence ID" value="NZ_VULO01000007.1"/>
</dbReference>
<feature type="domain" description="YbaK/aminoacyl-tRNA synthetase-associated" evidence="1">
    <location>
        <begin position="51"/>
        <end position="169"/>
    </location>
</feature>
<dbReference type="InterPro" id="IPR007214">
    <property type="entry name" value="YbaK/aa-tRNA-synth-assoc-dom"/>
</dbReference>
<evidence type="ECO:0000259" key="1">
    <source>
        <dbReference type="Pfam" id="PF04073"/>
    </source>
</evidence>
<dbReference type="AlphaFoldDB" id="A0A6N7W8S2"/>
<dbReference type="SUPFAM" id="SSF55826">
    <property type="entry name" value="YbaK/ProRS associated domain"/>
    <property type="match status" value="1"/>
</dbReference>
<organism evidence="2 3">
    <name type="scientific">Scrofimicrobium canadense</name>
    <dbReference type="NCBI Taxonomy" id="2652290"/>
    <lineage>
        <taxon>Bacteria</taxon>
        <taxon>Bacillati</taxon>
        <taxon>Actinomycetota</taxon>
        <taxon>Actinomycetes</taxon>
        <taxon>Actinomycetales</taxon>
        <taxon>Actinomycetaceae</taxon>
        <taxon>Scrofimicrobium</taxon>
    </lineage>
</organism>
<dbReference type="InterPro" id="IPR036754">
    <property type="entry name" value="YbaK/aa-tRNA-synt-asso_dom_sf"/>
</dbReference>
<name>A0A6N7W8S2_9ACTO</name>
<dbReference type="Gene3D" id="3.90.960.10">
    <property type="entry name" value="YbaK/aminoacyl-tRNA synthetase-associated domain"/>
    <property type="match status" value="1"/>
</dbReference>
<protein>
    <recommendedName>
        <fullName evidence="1">YbaK/aminoacyl-tRNA synthetase-associated domain-containing protein</fullName>
    </recommendedName>
</protein>
<sequence length="188" mass="19908">MLDIPGVGNLELVPVSKRLDLVAPVVEKALKSLEEEHSGLLAEVFVAEIDPSIADTDVMTATLGTSLELSVNCILVSGKRAGEERVAACAVRATTRADVNHVVKATLDVRKASFMSQDIAVERSGMEYGGITPIGLPENWRILLDSRTAEGWACIGSGLRKSKLVVSANVLKALPGAEVVESLAIPIH</sequence>
<gene>
    <name evidence="2" type="ORF">FYJ24_07125</name>
</gene>
<dbReference type="EMBL" id="VULO01000007">
    <property type="protein sequence ID" value="MSS84538.1"/>
    <property type="molecule type" value="Genomic_DNA"/>
</dbReference>
<dbReference type="Pfam" id="PF04073">
    <property type="entry name" value="tRNA_edit"/>
    <property type="match status" value="1"/>
</dbReference>
<accession>A0A6N7W8S2</accession>
<evidence type="ECO:0000313" key="2">
    <source>
        <dbReference type="EMBL" id="MSS84538.1"/>
    </source>
</evidence>
<reference evidence="2 3" key="1">
    <citation type="submission" date="2019-08" db="EMBL/GenBank/DDBJ databases">
        <title>In-depth cultivation of the pig gut microbiome towards novel bacterial diversity and tailored functional studies.</title>
        <authorList>
            <person name="Wylensek D."/>
            <person name="Hitch T.C.A."/>
            <person name="Clavel T."/>
        </authorList>
    </citation>
    <scope>NUCLEOTIDE SEQUENCE [LARGE SCALE GENOMIC DNA]</scope>
    <source>
        <strain evidence="2 3">WB03_NA08</strain>
    </source>
</reference>
<comment type="caution">
    <text evidence="2">The sequence shown here is derived from an EMBL/GenBank/DDBJ whole genome shotgun (WGS) entry which is preliminary data.</text>
</comment>
<proteinExistence type="predicted"/>
<keyword evidence="3" id="KW-1185">Reference proteome</keyword>